<feature type="repeat" description="TPR" evidence="1">
    <location>
        <begin position="1075"/>
        <end position="1108"/>
    </location>
</feature>
<keyword evidence="1" id="KW-0802">TPR repeat</keyword>
<protein>
    <recommendedName>
        <fullName evidence="4">Tetratricopeptide repeat protein</fullName>
    </recommendedName>
</protein>
<evidence type="ECO:0000313" key="3">
    <source>
        <dbReference type="Proteomes" id="UP000245802"/>
    </source>
</evidence>
<dbReference type="OrthoDB" id="259472at2"/>
<dbReference type="InterPro" id="IPR011990">
    <property type="entry name" value="TPR-like_helical_dom_sf"/>
</dbReference>
<name>A0A2Z3HFN3_9BACT</name>
<dbReference type="Proteomes" id="UP000245802">
    <property type="component" value="Chromosome"/>
</dbReference>
<dbReference type="SUPFAM" id="SSF48452">
    <property type="entry name" value="TPR-like"/>
    <property type="match status" value="4"/>
</dbReference>
<evidence type="ECO:0000313" key="2">
    <source>
        <dbReference type="EMBL" id="AWM40200.1"/>
    </source>
</evidence>
<organism evidence="2 3">
    <name type="scientific">Gemmata obscuriglobus</name>
    <dbReference type="NCBI Taxonomy" id="114"/>
    <lineage>
        <taxon>Bacteria</taxon>
        <taxon>Pseudomonadati</taxon>
        <taxon>Planctomycetota</taxon>
        <taxon>Planctomycetia</taxon>
        <taxon>Gemmatales</taxon>
        <taxon>Gemmataceae</taxon>
        <taxon>Gemmata</taxon>
    </lineage>
</organism>
<dbReference type="SMART" id="SM00028">
    <property type="entry name" value="TPR"/>
    <property type="match status" value="7"/>
</dbReference>
<accession>A0A2Z3HFN3</accession>
<dbReference type="RefSeq" id="WP_010042846.1">
    <property type="nucleotide sequence ID" value="NZ_CP025958.1"/>
</dbReference>
<keyword evidence="3" id="KW-1185">Reference proteome</keyword>
<dbReference type="InterPro" id="IPR019734">
    <property type="entry name" value="TPR_rpt"/>
</dbReference>
<dbReference type="PROSITE" id="PS50005">
    <property type="entry name" value="TPR"/>
    <property type="match status" value="1"/>
</dbReference>
<evidence type="ECO:0000256" key="1">
    <source>
        <dbReference type="PROSITE-ProRule" id="PRU00339"/>
    </source>
</evidence>
<evidence type="ECO:0008006" key="4">
    <source>
        <dbReference type="Google" id="ProtNLM"/>
    </source>
</evidence>
<dbReference type="PANTHER" id="PTHR12558:SF13">
    <property type="entry name" value="CELL DIVISION CYCLE PROTEIN 27 HOMOLOG"/>
    <property type="match status" value="1"/>
</dbReference>
<dbReference type="EMBL" id="CP025958">
    <property type="protein sequence ID" value="AWM40200.1"/>
    <property type="molecule type" value="Genomic_DNA"/>
</dbReference>
<proteinExistence type="predicted"/>
<sequence length="1470" mass="160930">MRRTLYWKRLLIVVTALLMCGGATFALHRVQLRSQVTVYKEAAERAEAGIDGDPKKRGEVIDLYAKYLKFRPADEGAYQKFAALLFAQASAEPAAGPRAVAGVEGFLRAFPAHPDERRQLAEMYAKSGRHMNAQQHVDMLLNAPDAPADDVATRELAAECDWALGKKPEAIAHLRKAIATKKAPVRVYKRALELTHQYTVDPQRETNLGDLLRALREEERFRNDPEACLAAARFKLFLGWNDARANAEYALHNIPGGEQNPDALFTMAEVEIAELKATSDAPAKLKEIESLLRRARDRDPKNIAVGSLLCDVLVRQGKRDDGLEVLRATAKLLDPKENDYVMVADRLIDLGEAEDSARMTDVIAADEARKAVVPYLRGRLAALKKDWSTALRLLEEARPSIARAPALNKKLLVALAACYAAVLNPDKQLEYCRTVLATEPDYPPAVVGEAEALAKLNRVGEALPRYRRIVNGYRLNEHRTELVRLELYHVLAQPGASGERDWDRFNEAVKPVPVAERPVEMQVLCSDALAAQGKTDQGADELRLWIDKNPKSPKANAAFVALARLNTGGTAESALAVLEEAKTKFGDSVDLRLAQAGLLVARNRVPEPDKFAALADGPPGIAKPDQFRLWYGLGQAVGRVADLQPDGAQAQGLREVALKLLRAAADLVPGDLGCRTVLLDNAIAAGRADLVAQALTEIETIEGGGGPYAALGRIAVELPQVKKMTDKAARDAAAARLRELGRRAQIARPGWGRAYVALAELDYMQGLNDAALENYRKAIDNGERQEFVIRRTIELFRVKKQDDLAVGVLNKLRTEIRLPDDLERYRAIRDLLAAPEVPRNSKATVDGIAPVDSKDHRLQLLRGALLATIREDAGALTAFRRAVELNDRSPETWGSLVSQLVRTGDLPGATQAVAQAEVKLAAAPAATPEARAELQVALGGLHEMVGDRKAALGHFEAAAAAAPLDLNATRQLIQFHQRTGQAATADRLLAAAKDSPAQDTARWARRHLALTTIARPNAYVVRNEALALVERNLKDAPKDPEDLKARAVIWTVDPATRGAGIKVLKEHGDQGDLTPDECYLLGRLAFDVGEYAEAEDHFKRAARIRPGVTAEHIAALVRVQVALSPLGQLGRAEATLDRLKINNPGSWEAVREEARLLHRKSRDAATVADTADAKKLVEKARAVLKSFKGWDEPDAIVSRTGPVFEEIGLPDEAEALYKKVASGTAPDAHQPLAILYIRQKQPQQAIALAFERERKAPVLLTAQLLTGAVRTKRPDAATEAKVEKWLDEALAKSAADPELEAALIGAKAELADARGEYATAIREYERSAAKLARGRDSKGRKDVITNNLCMLLALHQPARADEAVNLMSELIAIRGPVPAFLDTRAVAYLVSSRPELAIKDLEMALTQYDRAAYHFHLAWAYDQNVLAAQRTRAVDEVDAARRLGLTADDLHAIEFKKYEQLQTKYPPRVK</sequence>
<dbReference type="PANTHER" id="PTHR12558">
    <property type="entry name" value="CELL DIVISION CYCLE 16,23,27"/>
    <property type="match status" value="1"/>
</dbReference>
<dbReference type="Gene3D" id="1.25.40.10">
    <property type="entry name" value="Tetratricopeptide repeat domain"/>
    <property type="match status" value="6"/>
</dbReference>
<gene>
    <name evidence="2" type="ORF">C1280_26475</name>
</gene>
<reference evidence="2 3" key="1">
    <citation type="submission" date="2018-01" db="EMBL/GenBank/DDBJ databases">
        <title>G. obscuriglobus.</title>
        <authorList>
            <person name="Franke J."/>
            <person name="Blomberg W."/>
            <person name="Selmecki A."/>
        </authorList>
    </citation>
    <scope>NUCLEOTIDE SEQUENCE [LARGE SCALE GENOMIC DNA]</scope>
    <source>
        <strain evidence="2 3">DSM 5831</strain>
    </source>
</reference>
<dbReference type="KEGG" id="gog:C1280_26475"/>